<dbReference type="RefSeq" id="YP_010659268.1">
    <property type="nucleotide sequence ID" value="NC_070866.1"/>
</dbReference>
<dbReference type="KEGG" id="vg:77935236"/>
<proteinExistence type="predicted"/>
<dbReference type="Proteomes" id="UP000246250">
    <property type="component" value="Segment"/>
</dbReference>
<accession>A0A2S1PFX0</accession>
<evidence type="ECO:0000313" key="1">
    <source>
        <dbReference type="EMBL" id="AWH15464.1"/>
    </source>
</evidence>
<reference evidence="1 2" key="1">
    <citation type="submission" date="2018-04" db="EMBL/GenBank/DDBJ databases">
        <title>Complete genome sequences of new Aeromonas and Pseudomonas phages promising in phage therapy dedicated to aquaculture.</title>
        <authorList>
            <person name="Kolsut J."/>
            <person name="Wojcik E."/>
            <person name="Wojtasik A."/>
            <person name="Dastych J."/>
        </authorList>
    </citation>
    <scope>NUCLEOTIDE SEQUENCE [LARGE SCALE GENOMIC DNA]</scope>
</reference>
<dbReference type="EMBL" id="MH179480">
    <property type="protein sequence ID" value="AWH15464.1"/>
    <property type="molecule type" value="Genomic_DNA"/>
</dbReference>
<protein>
    <submittedName>
        <fullName evidence="1">Uncharacterized protein</fullName>
    </submittedName>
</protein>
<organism evidence="1 2">
    <name type="scientific">Pseudomonas phage 98PfluR60PP</name>
    <dbReference type="NCBI Taxonomy" id="2163965"/>
    <lineage>
        <taxon>Viruses</taxon>
        <taxon>Duplodnaviria</taxon>
        <taxon>Heunggongvirae</taxon>
        <taxon>Uroviricota</taxon>
        <taxon>Caudoviricetes</taxon>
        <taxon>Schitoviridae</taxon>
        <taxon>Littlefixvirus</taxon>
        <taxon>Littlefixvirus 98Pflur60pp</taxon>
    </lineage>
</organism>
<evidence type="ECO:0000313" key="2">
    <source>
        <dbReference type="Proteomes" id="UP000246250"/>
    </source>
</evidence>
<dbReference type="GeneID" id="77935236"/>
<keyword evidence="2" id="KW-1185">Reference proteome</keyword>
<name>A0A2S1PFX0_9CAUD</name>
<sequence>MSQFELEDRYLVIKRKDLEKIPDHLRHEILNAVAEADLPTREYVVVEKDWPEYQPTLDSIKKRVESQ</sequence>